<reference evidence="4 5" key="1">
    <citation type="submission" date="2016-05" db="EMBL/GenBank/DDBJ databases">
        <title>Complete Genome and Methylome Analysis of Psychrotrophic Bacterial Isolates from Antarctic Lake Untersee.</title>
        <authorList>
            <person name="Fomenkov A."/>
            <person name="Akimov V.N."/>
            <person name="Vasilyeva L.V."/>
            <person name="Andersen D."/>
            <person name="Vincze T."/>
            <person name="Roberts R.J."/>
        </authorList>
    </citation>
    <scope>NUCLEOTIDE SEQUENCE [LARGE SCALE GENOMIC DNA]</scope>
    <source>
        <strain evidence="4 5">U14-5</strain>
    </source>
</reference>
<comment type="cofactor">
    <cofactor evidence="3">
        <name>Zn(2+)</name>
        <dbReference type="ChEBI" id="CHEBI:29105"/>
    </cofactor>
    <text evidence="3">Binds 2 Zn(2+) ions per subunit.</text>
</comment>
<dbReference type="InterPro" id="IPR010158">
    <property type="entry name" value="Amidase_Cbmase"/>
</dbReference>
<dbReference type="PANTHER" id="PTHR32494:SF5">
    <property type="entry name" value="ALLANTOATE AMIDOHYDROLASE"/>
    <property type="match status" value="1"/>
</dbReference>
<evidence type="ECO:0000256" key="2">
    <source>
        <dbReference type="ARBA" id="ARBA00022801"/>
    </source>
</evidence>
<dbReference type="GO" id="GO:0046872">
    <property type="term" value="F:metal ion binding"/>
    <property type="evidence" value="ECO:0007669"/>
    <property type="project" value="UniProtKB-KW"/>
</dbReference>
<dbReference type="SUPFAM" id="SSF53187">
    <property type="entry name" value="Zn-dependent exopeptidases"/>
    <property type="match status" value="1"/>
</dbReference>
<dbReference type="SUPFAM" id="SSF55031">
    <property type="entry name" value="Bacterial exopeptidase dimerisation domain"/>
    <property type="match status" value="1"/>
</dbReference>
<feature type="binding site" evidence="3">
    <location>
        <position position="132"/>
    </location>
    <ligand>
        <name>Zn(2+)</name>
        <dbReference type="ChEBI" id="CHEBI:29105"/>
        <label>2</label>
    </ligand>
</feature>
<feature type="binding site" evidence="3">
    <location>
        <position position="86"/>
    </location>
    <ligand>
        <name>Zn(2+)</name>
        <dbReference type="ChEBI" id="CHEBI:29105"/>
        <label>1</label>
    </ligand>
</feature>
<feature type="binding site" evidence="3">
    <location>
        <position position="97"/>
    </location>
    <ligand>
        <name>Zn(2+)</name>
        <dbReference type="ChEBI" id="CHEBI:29105"/>
        <label>2</label>
    </ligand>
</feature>
<dbReference type="Gene3D" id="3.40.630.10">
    <property type="entry name" value="Zn peptidases"/>
    <property type="match status" value="1"/>
</dbReference>
<organism evidence="4 5">
    <name type="scientific">Roseomonas gilardii</name>
    <dbReference type="NCBI Taxonomy" id="257708"/>
    <lineage>
        <taxon>Bacteria</taxon>
        <taxon>Pseudomonadati</taxon>
        <taxon>Pseudomonadota</taxon>
        <taxon>Alphaproteobacteria</taxon>
        <taxon>Acetobacterales</taxon>
        <taxon>Roseomonadaceae</taxon>
        <taxon>Roseomonas</taxon>
    </lineage>
</organism>
<keyword evidence="3" id="KW-0862">Zinc</keyword>
<feature type="binding site" evidence="3">
    <location>
        <position position="385"/>
    </location>
    <ligand>
        <name>Zn(2+)</name>
        <dbReference type="ChEBI" id="CHEBI:29105"/>
        <label>2</label>
    </ligand>
</feature>
<proteinExistence type="inferred from homology"/>
<sequence>MSASSNLLISGARLWDSLMEMARIGGTAKGGCNRQTLTAEDGEGRKLLARWGEAIGLTVTTDRLGNMVLRREGRDPSRPAVAMGSHLDTQPTGGKFDGVLGVLAGLEVMRALDEAGIETEAPVVLVNWTNEEGARFSPPMMGSGAAMGIFTEQEILDKRDAEGARFGDALEAIGWKGEADPADLQKLGAYFELHIEQGPVLEREGVDLAIVTHALAQHWLEVTVRGADSHGGGQMQGRRDSLVAAAILMQAVEEIALAAGADGRGTVGVVKVTPSSRNVVPSETWFSVDMRHGDPAALKAMADALKARGAEVAAQRGVEVEVTDFWYSPHTPFAPELADRLREAARRRGYRHKDMATGIGHDAVYVAQKLPTGFIWVPCHGGISHNEEESITSEWAEAGASVLADAVLATAGVARG</sequence>
<comment type="similarity">
    <text evidence="1">Belongs to the peptidase M20 family.</text>
</comment>
<dbReference type="InterPro" id="IPR036264">
    <property type="entry name" value="Bact_exopeptidase_dim_dom"/>
</dbReference>
<gene>
    <name evidence="4" type="ORF">RGI145_08710</name>
</gene>
<accession>A0A1L7AEE0</accession>
<dbReference type="PIRSF" id="PIRSF001235">
    <property type="entry name" value="Amidase_carbamoylase"/>
    <property type="match status" value="1"/>
</dbReference>
<dbReference type="InterPro" id="IPR002933">
    <property type="entry name" value="Peptidase_M20"/>
</dbReference>
<keyword evidence="2 4" id="KW-0378">Hydrolase</keyword>
<dbReference type="NCBIfam" id="NF006771">
    <property type="entry name" value="PRK09290.1-5"/>
    <property type="match status" value="1"/>
</dbReference>
<dbReference type="STRING" id="257708.RGI145_08710"/>
<dbReference type="Pfam" id="PF01546">
    <property type="entry name" value="Peptidase_M20"/>
    <property type="match status" value="1"/>
</dbReference>
<dbReference type="RefSeq" id="WP_075798058.1">
    <property type="nucleotide sequence ID" value="NZ_CP015583.1"/>
</dbReference>
<dbReference type="eggNOG" id="COG0624">
    <property type="taxonomic scope" value="Bacteria"/>
</dbReference>
<dbReference type="NCBIfam" id="TIGR01879">
    <property type="entry name" value="hydantase"/>
    <property type="match status" value="1"/>
</dbReference>
<dbReference type="Proteomes" id="UP000185494">
    <property type="component" value="Chromosome 1"/>
</dbReference>
<dbReference type="AlphaFoldDB" id="A0A1L7AEE0"/>
<dbReference type="Gene3D" id="3.30.70.360">
    <property type="match status" value="1"/>
</dbReference>
<name>A0A1L7AEE0_9PROT</name>
<dbReference type="PANTHER" id="PTHR32494">
    <property type="entry name" value="ALLANTOATE DEIMINASE-RELATED"/>
    <property type="match status" value="1"/>
</dbReference>
<dbReference type="CDD" id="cd03884">
    <property type="entry name" value="M20_bAS"/>
    <property type="match status" value="1"/>
</dbReference>
<dbReference type="GO" id="GO:0016813">
    <property type="term" value="F:hydrolase activity, acting on carbon-nitrogen (but not peptide) bonds, in linear amidines"/>
    <property type="evidence" value="ECO:0007669"/>
    <property type="project" value="InterPro"/>
</dbReference>
<evidence type="ECO:0000256" key="3">
    <source>
        <dbReference type="PIRSR" id="PIRSR001235-1"/>
    </source>
</evidence>
<evidence type="ECO:0000313" key="5">
    <source>
        <dbReference type="Proteomes" id="UP000185494"/>
    </source>
</evidence>
<evidence type="ECO:0000313" key="4">
    <source>
        <dbReference type="EMBL" id="APT57164.1"/>
    </source>
</evidence>
<dbReference type="EMBL" id="CP015583">
    <property type="protein sequence ID" value="APT57164.1"/>
    <property type="molecule type" value="Genomic_DNA"/>
</dbReference>
<dbReference type="KEGG" id="rgi:RGI145_08710"/>
<feature type="binding site" evidence="3">
    <location>
        <position position="194"/>
    </location>
    <ligand>
        <name>Zn(2+)</name>
        <dbReference type="ChEBI" id="CHEBI:29105"/>
        <label>1</label>
    </ligand>
</feature>
<protein>
    <submittedName>
        <fullName evidence="4">Zn-dependent hydrolase</fullName>
    </submittedName>
</protein>
<keyword evidence="3" id="KW-0479">Metal-binding</keyword>
<feature type="binding site" evidence="3">
    <location>
        <position position="97"/>
    </location>
    <ligand>
        <name>Zn(2+)</name>
        <dbReference type="ChEBI" id="CHEBI:29105"/>
        <label>1</label>
    </ligand>
</feature>
<evidence type="ECO:0000256" key="1">
    <source>
        <dbReference type="ARBA" id="ARBA00006153"/>
    </source>
</evidence>
<dbReference type="NCBIfam" id="NF006769">
    <property type="entry name" value="PRK09290.1-3"/>
    <property type="match status" value="1"/>
</dbReference>